<keyword evidence="3" id="KW-1185">Reference proteome</keyword>
<evidence type="ECO:0000256" key="1">
    <source>
        <dbReference type="SAM" id="SignalP"/>
    </source>
</evidence>
<name>A0A6N6JCN9_9RHOB</name>
<proteinExistence type="predicted"/>
<reference evidence="2 3" key="1">
    <citation type="submission" date="2019-12" db="EMBL/GenBank/DDBJ databases">
        <title>Litoreibacter badius sp. nov., a novel bacteriochlorophyll a-containing bacterium in the genus Litoreibacter.</title>
        <authorList>
            <person name="Kanamuro M."/>
            <person name="Takabe Y."/>
            <person name="Mori K."/>
            <person name="Takaichi S."/>
            <person name="Hanada S."/>
        </authorList>
    </citation>
    <scope>NUCLEOTIDE SEQUENCE [LARGE SCALE GENOMIC DNA]</scope>
    <source>
        <strain evidence="2 3">K6</strain>
    </source>
</reference>
<dbReference type="EMBL" id="BLJE01000001">
    <property type="protein sequence ID" value="GFE63926.1"/>
    <property type="molecule type" value="Genomic_DNA"/>
</dbReference>
<comment type="caution">
    <text evidence="2">The sequence shown here is derived from an EMBL/GenBank/DDBJ whole genome shotgun (WGS) entry which is preliminary data.</text>
</comment>
<keyword evidence="1" id="KW-0732">Signal</keyword>
<dbReference type="OrthoDB" id="7725378at2"/>
<evidence type="ECO:0000313" key="2">
    <source>
        <dbReference type="EMBL" id="GFE63926.1"/>
    </source>
</evidence>
<dbReference type="AlphaFoldDB" id="A0A6N6JCN9"/>
<organism evidence="2 3">
    <name type="scientific">Litoreibacter roseus</name>
    <dbReference type="NCBI Taxonomy" id="2601869"/>
    <lineage>
        <taxon>Bacteria</taxon>
        <taxon>Pseudomonadati</taxon>
        <taxon>Pseudomonadota</taxon>
        <taxon>Alphaproteobacteria</taxon>
        <taxon>Rhodobacterales</taxon>
        <taxon>Roseobacteraceae</taxon>
        <taxon>Litoreibacter</taxon>
    </lineage>
</organism>
<protein>
    <submittedName>
        <fullName evidence="2">Uncharacterized protein</fullName>
    </submittedName>
</protein>
<feature type="chain" id="PRO_5027071434" evidence="1">
    <location>
        <begin position="18"/>
        <end position="186"/>
    </location>
</feature>
<evidence type="ECO:0000313" key="3">
    <source>
        <dbReference type="Proteomes" id="UP000436822"/>
    </source>
</evidence>
<dbReference type="Proteomes" id="UP000436822">
    <property type="component" value="Unassembled WGS sequence"/>
</dbReference>
<gene>
    <name evidence="2" type="ORF">KIN_10000</name>
</gene>
<accession>A0A6N6JCN9</accession>
<sequence>MKRFITLLALLAAPAAAQDFSEGSEAKTWNLYAEVPALFEATVVDATCEITGDCPANCGDGKRQLGLLRSADNVLVYPNKNSQPAFTGAAVELLPFCGQTVEVDGLLIEDPDLSATNIYLVQKVRTKGTEEWTKANQWTKVWAENHPDAKGKGPWFRRDPRVNARIDTTGYLGIGLSHEEAYEAVQ</sequence>
<dbReference type="RefSeq" id="WP_159804811.1">
    <property type="nucleotide sequence ID" value="NZ_BLJE01000001.1"/>
</dbReference>
<feature type="signal peptide" evidence="1">
    <location>
        <begin position="1"/>
        <end position="17"/>
    </location>
</feature>